<dbReference type="Gene3D" id="3.40.50.300">
    <property type="entry name" value="P-loop containing nucleotide triphosphate hydrolases"/>
    <property type="match status" value="2"/>
</dbReference>
<evidence type="ECO:0000256" key="4">
    <source>
        <dbReference type="ARBA" id="ARBA00022806"/>
    </source>
</evidence>
<dbReference type="Proteomes" id="UP000365807">
    <property type="component" value="Unassembled WGS sequence"/>
</dbReference>
<dbReference type="GO" id="GO:0043139">
    <property type="term" value="F:5'-3' DNA helicase activity"/>
    <property type="evidence" value="ECO:0007669"/>
    <property type="project" value="TreeGrafter"/>
</dbReference>
<keyword evidence="5" id="KW-0067">ATP-binding</keyword>
<evidence type="ECO:0000256" key="3">
    <source>
        <dbReference type="ARBA" id="ARBA00022801"/>
    </source>
</evidence>
<proteinExistence type="inferred from homology"/>
<dbReference type="InterPro" id="IPR041677">
    <property type="entry name" value="DNA2/NAM7_AAA_11"/>
</dbReference>
<dbReference type="CDD" id="cd18808">
    <property type="entry name" value="SF1_C_Upf1"/>
    <property type="match status" value="1"/>
</dbReference>
<keyword evidence="3" id="KW-0378">Hydrolase</keyword>
<comment type="similarity">
    <text evidence="1">Belongs to the DNA2/NAM7 helicase family.</text>
</comment>
<evidence type="ECO:0000256" key="5">
    <source>
        <dbReference type="ARBA" id="ARBA00022840"/>
    </source>
</evidence>
<evidence type="ECO:0000256" key="2">
    <source>
        <dbReference type="ARBA" id="ARBA00022741"/>
    </source>
</evidence>
<dbReference type="InterPro" id="IPR050534">
    <property type="entry name" value="Coronavir_polyprotein_1ab"/>
</dbReference>
<evidence type="ECO:0000313" key="10">
    <source>
        <dbReference type="Proteomes" id="UP000365807"/>
    </source>
</evidence>
<dbReference type="Pfam" id="PF13087">
    <property type="entry name" value="AAA_12"/>
    <property type="match status" value="1"/>
</dbReference>
<evidence type="ECO:0000313" key="9">
    <source>
        <dbReference type="EMBL" id="EAK4358961.1"/>
    </source>
</evidence>
<reference evidence="8" key="1">
    <citation type="journal article" date="2015" name="Mol. Microbiol.">
        <title>A transferable plasticity region in Campylobacter coli allows isolates of an otherwise non-glycolytic food-borne pathogen to catabolize glucose.</title>
        <authorList>
            <person name="Vorwerk H."/>
            <person name="Huber C."/>
            <person name="Mohr J."/>
            <person name="Bunk B."/>
            <person name="Bhuju S."/>
            <person name="Wensel O."/>
            <person name="Sproer C."/>
            <person name="Fruth A."/>
            <person name="Flieger A."/>
            <person name="Schmidt-Hohagen K."/>
            <person name="Schomburg D."/>
            <person name="Eisenreich W."/>
            <person name="Hofreuter D."/>
        </authorList>
    </citation>
    <scope>NUCLEOTIDE SEQUENCE</scope>
    <source>
        <strain evidence="8">CHW467</strain>
    </source>
</reference>
<evidence type="ECO:0000313" key="8">
    <source>
        <dbReference type="EMBL" id="AKT72569.1"/>
    </source>
</evidence>
<dbReference type="SUPFAM" id="SSF52540">
    <property type="entry name" value="P-loop containing nucleoside triphosphate hydrolases"/>
    <property type="match status" value="1"/>
</dbReference>
<dbReference type="InterPro" id="IPR027417">
    <property type="entry name" value="P-loop_NTPase"/>
</dbReference>
<dbReference type="RefSeq" id="WP_002814976.1">
    <property type="nucleotide sequence ID" value="NZ_AANHVQ020000011.1"/>
</dbReference>
<dbReference type="PANTHER" id="PTHR43788">
    <property type="entry name" value="DNA2/NAM7 HELICASE FAMILY MEMBER"/>
    <property type="match status" value="1"/>
</dbReference>
<feature type="domain" description="DNA2/NAM7 helicase-like C-terminal" evidence="7">
    <location>
        <begin position="750"/>
        <end position="904"/>
    </location>
</feature>
<dbReference type="InterPro" id="IPR047187">
    <property type="entry name" value="SF1_C_Upf1"/>
</dbReference>
<evidence type="ECO:0000259" key="7">
    <source>
        <dbReference type="Pfam" id="PF13087"/>
    </source>
</evidence>
<organism evidence="8">
    <name type="scientific">Campylobacter coli</name>
    <dbReference type="NCBI Taxonomy" id="195"/>
    <lineage>
        <taxon>Bacteria</taxon>
        <taxon>Pseudomonadati</taxon>
        <taxon>Campylobacterota</taxon>
        <taxon>Epsilonproteobacteria</taxon>
        <taxon>Campylobacterales</taxon>
        <taxon>Campylobacteraceae</taxon>
        <taxon>Campylobacter</taxon>
    </lineage>
</organism>
<gene>
    <name evidence="9" type="ORF">C6T04_08605</name>
    <name evidence="8" type="ORF">CHW467_00042</name>
</gene>
<dbReference type="Pfam" id="PF13086">
    <property type="entry name" value="AAA_11"/>
    <property type="match status" value="1"/>
</dbReference>
<dbReference type="InterPro" id="IPR041679">
    <property type="entry name" value="DNA2/NAM7-like_C"/>
</dbReference>
<evidence type="ECO:0000256" key="1">
    <source>
        <dbReference type="ARBA" id="ARBA00007913"/>
    </source>
</evidence>
<dbReference type="EMBL" id="AACGFG010000016">
    <property type="protein sequence ID" value="EAK4358961.1"/>
    <property type="molecule type" value="Genomic_DNA"/>
</dbReference>
<keyword evidence="4" id="KW-0347">Helicase</keyword>
<keyword evidence="2" id="KW-0547">Nucleotide-binding</keyword>
<feature type="domain" description="DNA2/NAM7 helicase helicase" evidence="6">
    <location>
        <begin position="296"/>
        <end position="696"/>
    </location>
</feature>
<protein>
    <recommendedName>
        <fullName evidence="11">DNA helicase</fullName>
    </recommendedName>
</protein>
<dbReference type="AlphaFoldDB" id="A0A0K1GZE9"/>
<evidence type="ECO:0008006" key="11">
    <source>
        <dbReference type="Google" id="ProtNLM"/>
    </source>
</evidence>
<evidence type="ECO:0000259" key="6">
    <source>
        <dbReference type="Pfam" id="PF13086"/>
    </source>
</evidence>
<sequence length="929" mass="107853">MSSNIDILKYLLFVEYLTPQNIKKINNCCDTCETSYINQYIREKIEKICNALTLNNKNLDDYSVEIIIQGAIYNNKTLFENIINKFNINKDLENFYDNLNTEYASFVLKFNGRLNFTNENEIIKFNEFNSNNHQNFDPIIDNDFVFNAKNFYLSTAPWAINNIENIKSSYIDFINLSQNIAKELSSLKNICIDKFYNKAIKIIERDVPLLGNKFRISVNLTKTMNENVFLNSFYIQELANILNNYEENKFPMIDKYLSNKIKQRIDIKTNQLEILENYIDELAPSSFVSQFALMYSQQFAVNKILKMNKDHNDIYSINGPPGTGKTTLVKDIIAGIITQRAIEISKLNYDEIIKKEDGIYKLNEKLKGYEIILSSSNNNAVENISKEIPTNNGIDSSYIQDLDYFSEIATRFLNQNKKTEVKAWGLICGILGNNSNKSSFIYNVLKDFKSKEYEFIGLINYIKNNKLTDKDFEQAKNDFNQALRRVNNLLDKKKKEKHIIQKVKIYNKLKNDSSLINTITYLYKILSYRLMGKSYVKNIKKHISFLNQKFYLHDEASMEKSSFFMVENGETTELSKARKDLFVKALNLHKVAILSNNLYFAQNLEVLSDILENNNYRNLSENKIVEIWKSLFFIIPSISSTYASFGSCFKDIGHNQFGYLISDESGQSTITSAIGAIYRTKKAIIIGDPLQLEPIVNIPNNINNFFTQYFNIDKAFDVKNTSLQSRCDFLQSYGRYIYQDSQKIWLGSPLRVHNRCDRPIFELSNKIAYGGMMIYGKKNENTLQLQNTWYNIKEEQWNGNCNEREIEYLHILLDEITQYDLEIGIITPFVDVKQKLKDIANKYNNLKDDKIGTIHTMQGKEADIIILILGGNNENARNWVASRPNLINVALTRAKNTIFIIGNKEKYIKLNYFNHLESMHTITPSFSNL</sequence>
<reference evidence="9 10" key="2">
    <citation type="submission" date="2018-06" db="EMBL/GenBank/DDBJ databases">
        <authorList>
            <consortium name="NARMS: The National Antimicrobial Resistance Monitoring System"/>
        </authorList>
    </citation>
    <scope>NUCLEOTIDE SEQUENCE [LARGE SCALE GENOMIC DNA]</scope>
    <source>
        <strain evidence="9 10">FSIS11807978</strain>
    </source>
</reference>
<dbReference type="EMBL" id="KT001107">
    <property type="protein sequence ID" value="AKT72569.1"/>
    <property type="molecule type" value="Genomic_DNA"/>
</dbReference>
<name>A0A0K1GZE9_CAMCO</name>
<dbReference type="PANTHER" id="PTHR43788:SF8">
    <property type="entry name" value="DNA-BINDING PROTEIN SMUBP-2"/>
    <property type="match status" value="1"/>
</dbReference>
<accession>A0A0K1GZE9</accession>
<dbReference type="GO" id="GO:0016787">
    <property type="term" value="F:hydrolase activity"/>
    <property type="evidence" value="ECO:0007669"/>
    <property type="project" value="UniProtKB-KW"/>
</dbReference>
<dbReference type="GO" id="GO:0005524">
    <property type="term" value="F:ATP binding"/>
    <property type="evidence" value="ECO:0007669"/>
    <property type="project" value="UniProtKB-KW"/>
</dbReference>